<feature type="compositionally biased region" description="Acidic residues" evidence="7">
    <location>
        <begin position="112"/>
        <end position="152"/>
    </location>
</feature>
<comment type="similarity">
    <text evidence="1 5 6">Belongs to the peptidase S8 family.</text>
</comment>
<evidence type="ECO:0000256" key="7">
    <source>
        <dbReference type="SAM" id="MobiDB-lite"/>
    </source>
</evidence>
<dbReference type="PROSITE" id="PS00137">
    <property type="entry name" value="SUBTILASE_HIS"/>
    <property type="match status" value="1"/>
</dbReference>
<dbReference type="Pfam" id="PF00082">
    <property type="entry name" value="Peptidase_S8"/>
    <property type="match status" value="1"/>
</dbReference>
<dbReference type="PROSITE" id="PS00136">
    <property type="entry name" value="SUBTILASE_ASP"/>
    <property type="match status" value="1"/>
</dbReference>
<proteinExistence type="inferred from homology"/>
<feature type="chain" id="PRO_5045082740" evidence="9">
    <location>
        <begin position="25"/>
        <end position="457"/>
    </location>
</feature>
<dbReference type="InterPro" id="IPR000209">
    <property type="entry name" value="Peptidase_S8/S53_dom"/>
</dbReference>
<dbReference type="InterPro" id="IPR050131">
    <property type="entry name" value="Peptidase_S8_subtilisin-like"/>
</dbReference>
<dbReference type="Gene3D" id="3.40.50.200">
    <property type="entry name" value="Peptidase S8/S53 domain"/>
    <property type="match status" value="1"/>
</dbReference>
<accession>A0ABP5FEY1</accession>
<feature type="transmembrane region" description="Helical" evidence="8">
    <location>
        <begin position="423"/>
        <end position="447"/>
    </location>
</feature>
<evidence type="ECO:0000313" key="12">
    <source>
        <dbReference type="Proteomes" id="UP001501461"/>
    </source>
</evidence>
<evidence type="ECO:0000259" key="10">
    <source>
        <dbReference type="Pfam" id="PF00082"/>
    </source>
</evidence>
<feature type="active site" description="Charge relay system" evidence="5">
    <location>
        <position position="306"/>
    </location>
</feature>
<evidence type="ECO:0000256" key="3">
    <source>
        <dbReference type="ARBA" id="ARBA00022801"/>
    </source>
</evidence>
<dbReference type="PROSITE" id="PS00138">
    <property type="entry name" value="SUBTILASE_SER"/>
    <property type="match status" value="1"/>
</dbReference>
<evidence type="ECO:0000256" key="4">
    <source>
        <dbReference type="ARBA" id="ARBA00022825"/>
    </source>
</evidence>
<evidence type="ECO:0000256" key="2">
    <source>
        <dbReference type="ARBA" id="ARBA00022670"/>
    </source>
</evidence>
<evidence type="ECO:0000256" key="5">
    <source>
        <dbReference type="PROSITE-ProRule" id="PRU01240"/>
    </source>
</evidence>
<dbReference type="InterPro" id="IPR022398">
    <property type="entry name" value="Peptidase_S8_His-AS"/>
</dbReference>
<keyword evidence="9" id="KW-0732">Signal</keyword>
<reference evidence="12" key="1">
    <citation type="journal article" date="2019" name="Int. J. Syst. Evol. Microbiol.">
        <title>The Global Catalogue of Microorganisms (GCM) 10K type strain sequencing project: providing services to taxonomists for standard genome sequencing and annotation.</title>
        <authorList>
            <consortium name="The Broad Institute Genomics Platform"/>
            <consortium name="The Broad Institute Genome Sequencing Center for Infectious Disease"/>
            <person name="Wu L."/>
            <person name="Ma J."/>
        </authorList>
    </citation>
    <scope>NUCLEOTIDE SEQUENCE [LARGE SCALE GENOMIC DNA]</scope>
    <source>
        <strain evidence="12">JCM 13595</strain>
    </source>
</reference>
<feature type="active site" description="Charge relay system" evidence="5">
    <location>
        <position position="95"/>
    </location>
</feature>
<sequence length="457" mass="47626">MYKQALAGLTGIALTALLATPAAADQWRDDQYWLDDYGFTTAWETSRGEDVTVGIIDTGVDSTHQDLDGQVVGGYDASGTGEADGTTPMGPDPTHGTQVASLIAGHGHGDPPETEEDEDDSEDEDADEDSDDENTDDEASDEPSEEPEEVAPVDEYGTDGVLGTAPEVELLSVSVLLDDTVEGVPSVDEQIANGVTWLVDNGADVINISLASQAQDWPTSWDDAFLHAEQNDVVVVVAAGNRASGSDVVGAPATIPGVLTVAGLEEDGSASWDASTQGITIGVAAPADPLIGAVPGDDYTQWSGTSGASPLVAGLAALIRSDNPDLSAPQVINRILATAEDTGSAGDDNLYGRGIMDAEAALTADVDTVSENPMGSMEEWITLHRRGEIDETDGQEEEREAAGPIDYPTEVPEAAPPEEEPAILQPIVIIGFGVLLLSGVATTIFMLRKRATSQRNS</sequence>
<dbReference type="EMBL" id="BAAAMN010000003">
    <property type="protein sequence ID" value="GAA2025203.1"/>
    <property type="molecule type" value="Genomic_DNA"/>
</dbReference>
<evidence type="ECO:0000313" key="11">
    <source>
        <dbReference type="EMBL" id="GAA2025203.1"/>
    </source>
</evidence>
<feature type="region of interest" description="Disordered" evidence="7">
    <location>
        <begin position="60"/>
        <end position="161"/>
    </location>
</feature>
<comment type="caution">
    <text evidence="11">The sequence shown here is derived from an EMBL/GenBank/DDBJ whole genome shotgun (WGS) entry which is preliminary data.</text>
</comment>
<dbReference type="SUPFAM" id="SSF52743">
    <property type="entry name" value="Subtilisin-like"/>
    <property type="match status" value="1"/>
</dbReference>
<feature type="region of interest" description="Disordered" evidence="7">
    <location>
        <begin position="386"/>
        <end position="415"/>
    </location>
</feature>
<keyword evidence="12" id="KW-1185">Reference proteome</keyword>
<dbReference type="Proteomes" id="UP001501461">
    <property type="component" value="Unassembled WGS sequence"/>
</dbReference>
<protein>
    <submittedName>
        <fullName evidence="11">Type VII secretion-associated serine protease mycosin</fullName>
    </submittedName>
</protein>
<dbReference type="PRINTS" id="PR00723">
    <property type="entry name" value="SUBTILISIN"/>
</dbReference>
<keyword evidence="8" id="KW-1133">Transmembrane helix</keyword>
<gene>
    <name evidence="11" type="primary">mycP</name>
    <name evidence="11" type="ORF">GCM10009720_01190</name>
</gene>
<keyword evidence="8" id="KW-0812">Transmembrane</keyword>
<feature type="compositionally biased region" description="Acidic residues" evidence="7">
    <location>
        <begin position="390"/>
        <end position="399"/>
    </location>
</feature>
<feature type="signal peptide" evidence="9">
    <location>
        <begin position="1"/>
        <end position="24"/>
    </location>
</feature>
<keyword evidence="4 5" id="KW-0720">Serine protease</keyword>
<dbReference type="InterPro" id="IPR015500">
    <property type="entry name" value="Peptidase_S8_subtilisin-rel"/>
</dbReference>
<feature type="domain" description="Peptidase S8/S53" evidence="10">
    <location>
        <begin position="48"/>
        <end position="354"/>
    </location>
</feature>
<feature type="active site" description="Charge relay system" evidence="5">
    <location>
        <position position="57"/>
    </location>
</feature>
<evidence type="ECO:0000256" key="1">
    <source>
        <dbReference type="ARBA" id="ARBA00011073"/>
    </source>
</evidence>
<dbReference type="RefSeq" id="WP_343955608.1">
    <property type="nucleotide sequence ID" value="NZ_BAAAMN010000003.1"/>
</dbReference>
<evidence type="ECO:0000256" key="8">
    <source>
        <dbReference type="SAM" id="Phobius"/>
    </source>
</evidence>
<dbReference type="InterPro" id="IPR036852">
    <property type="entry name" value="Peptidase_S8/S53_dom_sf"/>
</dbReference>
<dbReference type="GO" id="GO:0008233">
    <property type="term" value="F:peptidase activity"/>
    <property type="evidence" value="ECO:0007669"/>
    <property type="project" value="UniProtKB-KW"/>
</dbReference>
<keyword evidence="3 5" id="KW-0378">Hydrolase</keyword>
<dbReference type="InterPro" id="IPR023828">
    <property type="entry name" value="Peptidase_S8_Ser-AS"/>
</dbReference>
<evidence type="ECO:0000256" key="9">
    <source>
        <dbReference type="SAM" id="SignalP"/>
    </source>
</evidence>
<dbReference type="InterPro" id="IPR023827">
    <property type="entry name" value="Peptidase_S8_Asp-AS"/>
</dbReference>
<organism evidence="11 12">
    <name type="scientific">Yaniella flava</name>
    <dbReference type="NCBI Taxonomy" id="287930"/>
    <lineage>
        <taxon>Bacteria</taxon>
        <taxon>Bacillati</taxon>
        <taxon>Actinomycetota</taxon>
        <taxon>Actinomycetes</taxon>
        <taxon>Micrococcales</taxon>
        <taxon>Micrococcaceae</taxon>
        <taxon>Yaniella</taxon>
    </lineage>
</organism>
<evidence type="ECO:0000256" key="6">
    <source>
        <dbReference type="RuleBase" id="RU003355"/>
    </source>
</evidence>
<dbReference type="GO" id="GO:0006508">
    <property type="term" value="P:proteolysis"/>
    <property type="evidence" value="ECO:0007669"/>
    <property type="project" value="UniProtKB-KW"/>
</dbReference>
<dbReference type="PANTHER" id="PTHR43806:SF11">
    <property type="entry name" value="CEREVISIN-RELATED"/>
    <property type="match status" value="1"/>
</dbReference>
<keyword evidence="8" id="KW-0472">Membrane</keyword>
<dbReference type="PROSITE" id="PS51892">
    <property type="entry name" value="SUBTILASE"/>
    <property type="match status" value="1"/>
</dbReference>
<dbReference type="PANTHER" id="PTHR43806">
    <property type="entry name" value="PEPTIDASE S8"/>
    <property type="match status" value="1"/>
</dbReference>
<keyword evidence="2 5" id="KW-0645">Protease</keyword>
<name>A0ABP5FEY1_9MICC</name>